<evidence type="ECO:0000259" key="5">
    <source>
        <dbReference type="SMART" id="SM00563"/>
    </source>
</evidence>
<feature type="transmembrane region" description="Helical" evidence="4">
    <location>
        <begin position="355"/>
        <end position="374"/>
    </location>
</feature>
<dbReference type="GO" id="GO:0003841">
    <property type="term" value="F:1-acylglycerol-3-phosphate O-acyltransferase activity"/>
    <property type="evidence" value="ECO:0007669"/>
    <property type="project" value="TreeGrafter"/>
</dbReference>
<evidence type="ECO:0000256" key="2">
    <source>
        <dbReference type="ARBA" id="ARBA00022679"/>
    </source>
</evidence>
<dbReference type="InterPro" id="IPR002123">
    <property type="entry name" value="Plipid/glycerol_acylTrfase"/>
</dbReference>
<dbReference type="Pfam" id="PF16076">
    <property type="entry name" value="Acyltransf_C"/>
    <property type="match status" value="1"/>
</dbReference>
<comment type="similarity">
    <text evidence="1">Belongs to the 1-acyl-sn-glycerol-3-phosphate acyltransferase family.</text>
</comment>
<evidence type="ECO:0000313" key="6">
    <source>
        <dbReference type="EMBL" id="KAK1132739.1"/>
    </source>
</evidence>
<keyword evidence="4" id="KW-0472">Membrane</keyword>
<sequence>MPWAPTHHFASNGSLYRDFKDDLSWVSKLKISKRYIWLIINFFQCFLYFGLRPFSRYFYRKINYYLCYSLYSQFVFVAEWWSGLELVLYMNKDDLEKFKKDHKYVIMNHRYEIDWICGWILCERTGVLGNCKAYVKKSLQYVPTFGWALRFAEFIFMERNWEKDKEIITSLINELVNYPDSITLLLCAEGTRVTAQKLEASQKFAQKAGLPVLNYHLTPRTKGFIASLPHMRGKITDIYDMQLQFKSDDPIKPTLTNLLQGKQVTAYLSISRIPLNEVPEDEKGAEEWLHKLYEKKDRMAKSFEETGDFFAISGVPKLERSIIEKRYYSLVNIICWTVVVITPMLYYLINLLLSGSIIYFLIGAGSILLIYLLMQRMIGMSKISKSSSYGTNDKKLQ</sequence>
<gene>
    <name evidence="6" type="ORF">K0M31_014117</name>
</gene>
<keyword evidence="7" id="KW-1185">Reference proteome</keyword>
<dbReference type="Pfam" id="PF01553">
    <property type="entry name" value="Acyltransferase"/>
    <property type="match status" value="1"/>
</dbReference>
<organism evidence="6 7">
    <name type="scientific">Melipona bicolor</name>
    <dbReference type="NCBI Taxonomy" id="60889"/>
    <lineage>
        <taxon>Eukaryota</taxon>
        <taxon>Metazoa</taxon>
        <taxon>Ecdysozoa</taxon>
        <taxon>Arthropoda</taxon>
        <taxon>Hexapoda</taxon>
        <taxon>Insecta</taxon>
        <taxon>Pterygota</taxon>
        <taxon>Neoptera</taxon>
        <taxon>Endopterygota</taxon>
        <taxon>Hymenoptera</taxon>
        <taxon>Apocrita</taxon>
        <taxon>Aculeata</taxon>
        <taxon>Apoidea</taxon>
        <taxon>Anthophila</taxon>
        <taxon>Apidae</taxon>
        <taxon>Melipona</taxon>
    </lineage>
</organism>
<keyword evidence="4" id="KW-0812">Transmembrane</keyword>
<dbReference type="EMBL" id="JAHYIQ010000004">
    <property type="protein sequence ID" value="KAK1132739.1"/>
    <property type="molecule type" value="Genomic_DNA"/>
</dbReference>
<evidence type="ECO:0000256" key="1">
    <source>
        <dbReference type="ARBA" id="ARBA00008655"/>
    </source>
</evidence>
<dbReference type="GO" id="GO:0012505">
    <property type="term" value="C:endomembrane system"/>
    <property type="evidence" value="ECO:0007669"/>
    <property type="project" value="TreeGrafter"/>
</dbReference>
<dbReference type="PANTHER" id="PTHR10983">
    <property type="entry name" value="1-ACYLGLYCEROL-3-PHOSPHATE ACYLTRANSFERASE-RELATED"/>
    <property type="match status" value="1"/>
</dbReference>
<dbReference type="AlphaFoldDB" id="A0AA40G7X5"/>
<comment type="caution">
    <text evidence="6">The sequence shown here is derived from an EMBL/GenBank/DDBJ whole genome shotgun (WGS) entry which is preliminary data.</text>
</comment>
<dbReference type="SUPFAM" id="SSF69593">
    <property type="entry name" value="Glycerol-3-phosphate (1)-acyltransferase"/>
    <property type="match status" value="1"/>
</dbReference>
<proteinExistence type="inferred from homology"/>
<dbReference type="CDD" id="cd07990">
    <property type="entry name" value="LPLAT_LCLAT1-like"/>
    <property type="match status" value="1"/>
</dbReference>
<reference evidence="6" key="1">
    <citation type="submission" date="2021-10" db="EMBL/GenBank/DDBJ databases">
        <title>Melipona bicolor Genome sequencing and assembly.</title>
        <authorList>
            <person name="Araujo N.S."/>
            <person name="Arias M.C."/>
        </authorList>
    </citation>
    <scope>NUCLEOTIDE SEQUENCE</scope>
    <source>
        <strain evidence="6">USP_2M_L1-L4_2017</strain>
        <tissue evidence="6">Whole body</tissue>
    </source>
</reference>
<evidence type="ECO:0000256" key="3">
    <source>
        <dbReference type="ARBA" id="ARBA00023315"/>
    </source>
</evidence>
<keyword evidence="3" id="KW-0012">Acyltransferase</keyword>
<feature type="domain" description="Phospholipid/glycerol acyltransferase" evidence="5">
    <location>
        <begin position="105"/>
        <end position="225"/>
    </location>
</feature>
<evidence type="ECO:0000256" key="4">
    <source>
        <dbReference type="SAM" id="Phobius"/>
    </source>
</evidence>
<evidence type="ECO:0000313" key="7">
    <source>
        <dbReference type="Proteomes" id="UP001177670"/>
    </source>
</evidence>
<dbReference type="SMART" id="SM00563">
    <property type="entry name" value="PlsC"/>
    <property type="match status" value="1"/>
</dbReference>
<accession>A0AA40G7X5</accession>
<feature type="transmembrane region" description="Helical" evidence="4">
    <location>
        <begin position="35"/>
        <end position="51"/>
    </location>
</feature>
<name>A0AA40G7X5_9HYME</name>
<feature type="transmembrane region" description="Helical" evidence="4">
    <location>
        <begin position="327"/>
        <end position="349"/>
    </location>
</feature>
<dbReference type="Proteomes" id="UP001177670">
    <property type="component" value="Unassembled WGS sequence"/>
</dbReference>
<keyword evidence="2" id="KW-0808">Transferase</keyword>
<dbReference type="PANTHER" id="PTHR10983:SF24">
    <property type="entry name" value="1-ACYLGLYCEROL-3-PHOSPHATE O-ACYLTRANSFERASE 3, ISOFORM E-RELATED"/>
    <property type="match status" value="1"/>
</dbReference>
<protein>
    <recommendedName>
        <fullName evidence="5">Phospholipid/glycerol acyltransferase domain-containing protein</fullName>
    </recommendedName>
</protein>
<dbReference type="InterPro" id="IPR032098">
    <property type="entry name" value="Acyltransf_C"/>
</dbReference>
<keyword evidence="4" id="KW-1133">Transmembrane helix</keyword>